<dbReference type="CDD" id="cd00090">
    <property type="entry name" value="HTH_ARSR"/>
    <property type="match status" value="1"/>
</dbReference>
<evidence type="ECO:0000256" key="1">
    <source>
        <dbReference type="ARBA" id="ARBA00023015"/>
    </source>
</evidence>
<dbReference type="STRING" id="1230458.C484_09671"/>
<dbReference type="InterPro" id="IPR036390">
    <property type="entry name" value="WH_DNA-bd_sf"/>
</dbReference>
<reference evidence="5 6" key="1">
    <citation type="journal article" date="2014" name="PLoS Genet.">
        <title>Phylogenetically driven sequencing of extremely halophilic archaea reveals strategies for static and dynamic osmo-response.</title>
        <authorList>
            <person name="Becker E.A."/>
            <person name="Seitzer P.M."/>
            <person name="Tritt A."/>
            <person name="Larsen D."/>
            <person name="Krusor M."/>
            <person name="Yao A.I."/>
            <person name="Wu D."/>
            <person name="Madern D."/>
            <person name="Eisen J.A."/>
            <person name="Darling A.E."/>
            <person name="Facciotti M.T."/>
        </authorList>
    </citation>
    <scope>NUCLEOTIDE SEQUENCE [LARGE SCALE GENOMIC DNA]</scope>
    <source>
        <strain evidence="5 6">DSM 12281</strain>
    </source>
</reference>
<dbReference type="InterPro" id="IPR011991">
    <property type="entry name" value="ArsR-like_HTH"/>
</dbReference>
<dbReference type="Pfam" id="PF01638">
    <property type="entry name" value="HxlR"/>
    <property type="match status" value="1"/>
</dbReference>
<evidence type="ECO:0000256" key="3">
    <source>
        <dbReference type="ARBA" id="ARBA00023163"/>
    </source>
</evidence>
<name>M0A306_9EURY</name>
<evidence type="ECO:0000259" key="4">
    <source>
        <dbReference type="PROSITE" id="PS51118"/>
    </source>
</evidence>
<proteinExistence type="predicted"/>
<evidence type="ECO:0000313" key="6">
    <source>
        <dbReference type="Proteomes" id="UP000011648"/>
    </source>
</evidence>
<keyword evidence="3" id="KW-0804">Transcription</keyword>
<evidence type="ECO:0000313" key="5">
    <source>
        <dbReference type="EMBL" id="ELY92247.1"/>
    </source>
</evidence>
<feature type="domain" description="HTH hxlR-type" evidence="4">
    <location>
        <begin position="1"/>
        <end position="88"/>
    </location>
</feature>
<protein>
    <submittedName>
        <fullName evidence="5">HxlR family transcriptional regulator</fullName>
    </submittedName>
</protein>
<dbReference type="InterPro" id="IPR002577">
    <property type="entry name" value="HTH_HxlR"/>
</dbReference>
<gene>
    <name evidence="5" type="ORF">C484_09671</name>
</gene>
<dbReference type="GO" id="GO:0003677">
    <property type="term" value="F:DNA binding"/>
    <property type="evidence" value="ECO:0007669"/>
    <property type="project" value="UniProtKB-KW"/>
</dbReference>
<dbReference type="Gene3D" id="1.10.10.10">
    <property type="entry name" value="Winged helix-like DNA-binding domain superfamily/Winged helix DNA-binding domain"/>
    <property type="match status" value="1"/>
</dbReference>
<keyword evidence="6" id="KW-1185">Reference proteome</keyword>
<dbReference type="PROSITE" id="PS51118">
    <property type="entry name" value="HTH_HXLR"/>
    <property type="match status" value="1"/>
</dbReference>
<organism evidence="5 6">
    <name type="scientific">Natrialba taiwanensis DSM 12281</name>
    <dbReference type="NCBI Taxonomy" id="1230458"/>
    <lineage>
        <taxon>Archaea</taxon>
        <taxon>Methanobacteriati</taxon>
        <taxon>Methanobacteriota</taxon>
        <taxon>Stenosarchaea group</taxon>
        <taxon>Halobacteria</taxon>
        <taxon>Halobacteriales</taxon>
        <taxon>Natrialbaceae</taxon>
        <taxon>Natrialba</taxon>
    </lineage>
</organism>
<dbReference type="Proteomes" id="UP000011648">
    <property type="component" value="Unassembled WGS sequence"/>
</dbReference>
<dbReference type="SUPFAM" id="SSF46785">
    <property type="entry name" value="Winged helix' DNA-binding domain"/>
    <property type="match status" value="1"/>
</dbReference>
<dbReference type="InterPro" id="IPR036388">
    <property type="entry name" value="WH-like_DNA-bd_sf"/>
</dbReference>
<dbReference type="PATRIC" id="fig|1230458.4.peg.1942"/>
<dbReference type="PANTHER" id="PTHR33204">
    <property type="entry name" value="TRANSCRIPTIONAL REGULATOR, MARR FAMILY"/>
    <property type="match status" value="1"/>
</dbReference>
<dbReference type="AlphaFoldDB" id="M0A306"/>
<dbReference type="PANTHER" id="PTHR33204:SF18">
    <property type="entry name" value="TRANSCRIPTIONAL REGULATORY PROTEIN"/>
    <property type="match status" value="1"/>
</dbReference>
<keyword evidence="2" id="KW-0238">DNA-binding</keyword>
<sequence length="88" mass="10446">MGKAHTIAILHEFAVEPEPWRFNELKDRLNISPNTLSERLSELVDAELVARHPYNEIPPRVEYEATPKARELESVFEDFHDWMLRHEH</sequence>
<evidence type="ECO:0000256" key="2">
    <source>
        <dbReference type="ARBA" id="ARBA00023125"/>
    </source>
</evidence>
<keyword evidence="1" id="KW-0805">Transcription regulation</keyword>
<dbReference type="EMBL" id="AOIL01000032">
    <property type="protein sequence ID" value="ELY92247.1"/>
    <property type="molecule type" value="Genomic_DNA"/>
</dbReference>
<accession>M0A306</accession>
<comment type="caution">
    <text evidence="5">The sequence shown here is derived from an EMBL/GenBank/DDBJ whole genome shotgun (WGS) entry which is preliminary data.</text>
</comment>